<keyword evidence="4" id="KW-1185">Reference proteome</keyword>
<dbReference type="InterPro" id="IPR008160">
    <property type="entry name" value="Collagen"/>
</dbReference>
<feature type="compositionally biased region" description="Low complexity" evidence="1">
    <location>
        <begin position="60"/>
        <end position="88"/>
    </location>
</feature>
<evidence type="ECO:0000313" key="4">
    <source>
        <dbReference type="Proteomes" id="UP000240739"/>
    </source>
</evidence>
<feature type="region of interest" description="Disordered" evidence="1">
    <location>
        <begin position="50"/>
        <end position="140"/>
    </location>
</feature>
<name>A0A2T4UMV5_9ACTN</name>
<feature type="chain" id="PRO_5039464706" description="Collagen-like protein" evidence="2">
    <location>
        <begin position="20"/>
        <end position="235"/>
    </location>
</feature>
<evidence type="ECO:0000313" key="3">
    <source>
        <dbReference type="EMBL" id="PTL60573.1"/>
    </source>
</evidence>
<dbReference type="EMBL" id="PYYB01000001">
    <property type="protein sequence ID" value="PTL60573.1"/>
    <property type="molecule type" value="Genomic_DNA"/>
</dbReference>
<evidence type="ECO:0000256" key="1">
    <source>
        <dbReference type="SAM" id="MobiDB-lite"/>
    </source>
</evidence>
<protein>
    <recommendedName>
        <fullName evidence="5">Collagen-like protein</fullName>
    </recommendedName>
</protein>
<gene>
    <name evidence="3" type="ORF">C7Y72_13460</name>
</gene>
<dbReference type="Proteomes" id="UP000240739">
    <property type="component" value="Unassembled WGS sequence"/>
</dbReference>
<comment type="caution">
    <text evidence="3">The sequence shown here is derived from an EMBL/GenBank/DDBJ whole genome shotgun (WGS) entry which is preliminary data.</text>
</comment>
<accession>A0A2T4UMV5</accession>
<keyword evidence="2" id="KW-0732">Signal</keyword>
<reference evidence="3 4" key="1">
    <citation type="submission" date="2018-03" db="EMBL/GenBank/DDBJ databases">
        <title>Aquarubrobacter algicola gen. nov., sp. nov., a novel actinobacterium isolated from shallow eutrophic lake during the end of cyanobacterial harmful algal blooms.</title>
        <authorList>
            <person name="Chun S.J."/>
        </authorList>
    </citation>
    <scope>NUCLEOTIDE SEQUENCE [LARGE SCALE GENOMIC DNA]</scope>
    <source>
        <strain evidence="3 4">Seoho-28</strain>
    </source>
</reference>
<dbReference type="PANTHER" id="PTHR24637">
    <property type="entry name" value="COLLAGEN"/>
    <property type="match status" value="1"/>
</dbReference>
<proteinExistence type="predicted"/>
<organism evidence="3 4">
    <name type="scientific">Paraconexibacter algicola</name>
    <dbReference type="NCBI Taxonomy" id="2133960"/>
    <lineage>
        <taxon>Bacteria</taxon>
        <taxon>Bacillati</taxon>
        <taxon>Actinomycetota</taxon>
        <taxon>Thermoleophilia</taxon>
        <taxon>Solirubrobacterales</taxon>
        <taxon>Paraconexibacteraceae</taxon>
        <taxon>Paraconexibacter</taxon>
    </lineage>
</organism>
<feature type="compositionally biased region" description="Gly residues" evidence="1">
    <location>
        <begin position="89"/>
        <end position="98"/>
    </location>
</feature>
<dbReference type="Pfam" id="PF01391">
    <property type="entry name" value="Collagen"/>
    <property type="match status" value="1"/>
</dbReference>
<evidence type="ECO:0008006" key="5">
    <source>
        <dbReference type="Google" id="ProtNLM"/>
    </source>
</evidence>
<feature type="signal peptide" evidence="2">
    <location>
        <begin position="1"/>
        <end position="19"/>
    </location>
</feature>
<evidence type="ECO:0000256" key="2">
    <source>
        <dbReference type="SAM" id="SignalP"/>
    </source>
</evidence>
<dbReference type="RefSeq" id="WP_107569329.1">
    <property type="nucleotide sequence ID" value="NZ_PYYB01000001.1"/>
</dbReference>
<dbReference type="AlphaFoldDB" id="A0A2T4UMV5"/>
<sequence length="235" mass="22220">MKKSSAPLAVALVMSLALGATAVAAKLITGKDIKNGSIGLVDLSASAKKGLAGEDGRDGAAGAPGAKGDQGATGDRGAVGPAGAAGRQGPVGGNGAPGPQGATGADGQSGPIGPQWPTDAAGQSGAAGPTGPTGPAGATGQDAVSLFVEGVTDTAAPIASSSPAPVIAPGATGVAEVDFPANLNGCSVFANTKKLSVRAGANIVNEADGVVEVRVGSHADLTPTDEQFKLLVVCP</sequence>
<feature type="compositionally biased region" description="Low complexity" evidence="1">
    <location>
        <begin position="120"/>
        <end position="140"/>
    </location>
</feature>